<dbReference type="Proteomes" id="UP001060085">
    <property type="component" value="Linkage Group LG07"/>
</dbReference>
<comment type="caution">
    <text evidence="1">The sequence shown here is derived from an EMBL/GenBank/DDBJ whole genome shotgun (WGS) entry which is preliminary data.</text>
</comment>
<dbReference type="EMBL" id="CM044707">
    <property type="protein sequence ID" value="KAI5652737.1"/>
    <property type="molecule type" value="Genomic_DNA"/>
</dbReference>
<sequence length="95" mass="11427">MFFCKFPMNIYPAHKHLVLYYFLYRLQEHENKTVINIVAGTIKAYRKFDHVNSFSWIIYLIRYNLHQCRHCHHHLSLLMGTTLTNEGTLIIIQTC</sequence>
<gene>
    <name evidence="1" type="ORF">M9H77_29924</name>
</gene>
<name>A0ACB9ZVR4_CATRO</name>
<accession>A0ACB9ZVR4</accession>
<evidence type="ECO:0000313" key="2">
    <source>
        <dbReference type="Proteomes" id="UP001060085"/>
    </source>
</evidence>
<evidence type="ECO:0000313" key="1">
    <source>
        <dbReference type="EMBL" id="KAI5652737.1"/>
    </source>
</evidence>
<keyword evidence="2" id="KW-1185">Reference proteome</keyword>
<reference evidence="2" key="1">
    <citation type="journal article" date="2023" name="Nat. Plants">
        <title>Single-cell RNA sequencing provides a high-resolution roadmap for understanding the multicellular compartmentation of specialized metabolism.</title>
        <authorList>
            <person name="Sun S."/>
            <person name="Shen X."/>
            <person name="Li Y."/>
            <person name="Li Y."/>
            <person name="Wang S."/>
            <person name="Li R."/>
            <person name="Zhang H."/>
            <person name="Shen G."/>
            <person name="Guo B."/>
            <person name="Wei J."/>
            <person name="Xu J."/>
            <person name="St-Pierre B."/>
            <person name="Chen S."/>
            <person name="Sun C."/>
        </authorList>
    </citation>
    <scope>NUCLEOTIDE SEQUENCE [LARGE SCALE GENOMIC DNA]</scope>
</reference>
<protein>
    <submittedName>
        <fullName evidence="1">Uncharacterized protein</fullName>
    </submittedName>
</protein>
<proteinExistence type="predicted"/>
<organism evidence="1 2">
    <name type="scientific">Catharanthus roseus</name>
    <name type="common">Madagascar periwinkle</name>
    <name type="synonym">Vinca rosea</name>
    <dbReference type="NCBI Taxonomy" id="4058"/>
    <lineage>
        <taxon>Eukaryota</taxon>
        <taxon>Viridiplantae</taxon>
        <taxon>Streptophyta</taxon>
        <taxon>Embryophyta</taxon>
        <taxon>Tracheophyta</taxon>
        <taxon>Spermatophyta</taxon>
        <taxon>Magnoliopsida</taxon>
        <taxon>eudicotyledons</taxon>
        <taxon>Gunneridae</taxon>
        <taxon>Pentapetalae</taxon>
        <taxon>asterids</taxon>
        <taxon>lamiids</taxon>
        <taxon>Gentianales</taxon>
        <taxon>Apocynaceae</taxon>
        <taxon>Rauvolfioideae</taxon>
        <taxon>Vinceae</taxon>
        <taxon>Catharanthinae</taxon>
        <taxon>Catharanthus</taxon>
    </lineage>
</organism>